<accession>A0AAN7ZYW0</accession>
<proteinExistence type="predicted"/>
<dbReference type="EMBL" id="JAWIZZ010000027">
    <property type="protein sequence ID" value="KAK5781846.1"/>
    <property type="molecule type" value="Genomic_DNA"/>
</dbReference>
<keyword evidence="1" id="KW-0472">Membrane</keyword>
<dbReference type="Proteomes" id="UP001306508">
    <property type="component" value="Unassembled WGS sequence"/>
</dbReference>
<name>A0AAN7ZYW0_9SACH</name>
<keyword evidence="3" id="KW-1185">Reference proteome</keyword>
<feature type="transmembrane region" description="Helical" evidence="1">
    <location>
        <begin position="263"/>
        <end position="287"/>
    </location>
</feature>
<dbReference type="PANTHER" id="PTHR22696">
    <property type="entry name" value="E3 UBIQUITIN-PROTEIN LIGASE RNF26"/>
    <property type="match status" value="1"/>
</dbReference>
<dbReference type="GO" id="GO:0016567">
    <property type="term" value="P:protein ubiquitination"/>
    <property type="evidence" value="ECO:0007669"/>
    <property type="project" value="TreeGrafter"/>
</dbReference>
<feature type="transmembrane region" description="Helical" evidence="1">
    <location>
        <begin position="199"/>
        <end position="218"/>
    </location>
</feature>
<feature type="transmembrane region" description="Helical" evidence="1">
    <location>
        <begin position="140"/>
        <end position="160"/>
    </location>
</feature>
<reference evidence="3" key="1">
    <citation type="submission" date="2023-07" db="EMBL/GenBank/DDBJ databases">
        <title>A draft genome of Kazachstania heterogenica Y-27499.</title>
        <authorList>
            <person name="Donic C."/>
            <person name="Kralova J.S."/>
            <person name="Fidel L."/>
            <person name="Ben-Dor S."/>
            <person name="Jung S."/>
        </authorList>
    </citation>
    <scope>NUCLEOTIDE SEQUENCE [LARGE SCALE GENOMIC DNA]</scope>
    <source>
        <strain evidence="3">Y27499</strain>
    </source>
</reference>
<evidence type="ECO:0000256" key="1">
    <source>
        <dbReference type="SAM" id="Phobius"/>
    </source>
</evidence>
<comment type="caution">
    <text evidence="2">The sequence shown here is derived from an EMBL/GenBank/DDBJ whole genome shotgun (WGS) entry which is preliminary data.</text>
</comment>
<dbReference type="InterPro" id="IPR013083">
    <property type="entry name" value="Znf_RING/FYVE/PHD"/>
</dbReference>
<sequence>MRIIHSYLDQTDHFIIDPSWRYSSLINYPYQFIRSIICAVKEQREEAYRQHNKLFDIALTFVFSKYAIICLLTALILNEFIISRSPLYNTRLRNSRRKHLIKLSTRTQRAIQLSNIFILIYALCLPFFENDLIKCLFKRYMAFVIGYTFSTTISIVNHRLPLESSEYSLFELTVQYYFLERRLLNPSFSVKEQLARFKWYFIPDSSMALINLLIIHMVELFNIKKYRLHITCVGEFINMSYITTLCFLYGIENIPFIIQYRNFPKIFCTLVTVLSLSCFLLAVLVRWDPRNPRDVRISDLQYYSFMKNWWSQLNLTGEEDYSLMIKKFVQLIYSRKNTQLRYYHRELPHIVIRTDNKLIPDNIKMSSSTNSKAEIDSNISISLWNRCINDTSGTGHHNFNQYHFFTLPLSWNICKIIWRYTISRVSNRQDDEELGSNQPERFSNTVLEYNTGLNEHGNQLVASLNEECAVYVEEEDDDYVLEEVLSDQEDEIIEHNNFDDQVEDDMDLLNLMLTADIGAMKDGRQEEEDKEQYWLREVTPIIGAHLMEDQRMTRSQYMKARNNSIFSIGNLTDGNSHMFHNKTLDLPCAVCKTNERCIILWPCRCFALCENCRVSLALRGYERCVYCRQSVSGYSKVEIQ</sequence>
<dbReference type="Pfam" id="PF13920">
    <property type="entry name" value="zf-C3HC4_3"/>
    <property type="match status" value="1"/>
</dbReference>
<dbReference type="Gene3D" id="3.30.40.10">
    <property type="entry name" value="Zinc/RING finger domain, C3HC4 (zinc finger)"/>
    <property type="match status" value="1"/>
</dbReference>
<feature type="transmembrane region" description="Helical" evidence="1">
    <location>
        <begin position="230"/>
        <end position="251"/>
    </location>
</feature>
<evidence type="ECO:0000313" key="2">
    <source>
        <dbReference type="EMBL" id="KAK5781846.1"/>
    </source>
</evidence>
<organism evidence="2 3">
    <name type="scientific">Arxiozyma heterogenica</name>
    <dbReference type="NCBI Taxonomy" id="278026"/>
    <lineage>
        <taxon>Eukaryota</taxon>
        <taxon>Fungi</taxon>
        <taxon>Dikarya</taxon>
        <taxon>Ascomycota</taxon>
        <taxon>Saccharomycotina</taxon>
        <taxon>Saccharomycetes</taxon>
        <taxon>Saccharomycetales</taxon>
        <taxon>Saccharomycetaceae</taxon>
        <taxon>Arxiozyma</taxon>
    </lineage>
</organism>
<feature type="transmembrane region" description="Helical" evidence="1">
    <location>
        <begin position="54"/>
        <end position="77"/>
    </location>
</feature>
<feature type="transmembrane region" description="Helical" evidence="1">
    <location>
        <begin position="110"/>
        <end position="128"/>
    </location>
</feature>
<protein>
    <submittedName>
        <fullName evidence="2">Uncharacterized protein</fullName>
    </submittedName>
</protein>
<dbReference type="PANTHER" id="PTHR22696:SF1">
    <property type="entry name" value="E3 UBIQUITIN-PROTEIN LIGASE RNF26"/>
    <property type="match status" value="1"/>
</dbReference>
<dbReference type="GO" id="GO:0006511">
    <property type="term" value="P:ubiquitin-dependent protein catabolic process"/>
    <property type="evidence" value="ECO:0007669"/>
    <property type="project" value="TreeGrafter"/>
</dbReference>
<gene>
    <name evidence="2" type="ORF">RI543_000675</name>
</gene>
<dbReference type="AlphaFoldDB" id="A0AAN7ZYW0"/>
<dbReference type="GO" id="GO:0061630">
    <property type="term" value="F:ubiquitin protein ligase activity"/>
    <property type="evidence" value="ECO:0007669"/>
    <property type="project" value="TreeGrafter"/>
</dbReference>
<evidence type="ECO:0000313" key="3">
    <source>
        <dbReference type="Proteomes" id="UP001306508"/>
    </source>
</evidence>
<keyword evidence="1" id="KW-0812">Transmembrane</keyword>
<keyword evidence="1" id="KW-1133">Transmembrane helix</keyword>